<evidence type="ECO:0000256" key="3">
    <source>
        <dbReference type="SAM" id="SignalP"/>
    </source>
</evidence>
<feature type="transmembrane region" description="Helical" evidence="2">
    <location>
        <begin position="48"/>
        <end position="71"/>
    </location>
</feature>
<evidence type="ECO:0000313" key="5">
    <source>
        <dbReference type="WBParaSite" id="L893_g14812.t1"/>
    </source>
</evidence>
<keyword evidence="4" id="KW-1185">Reference proteome</keyword>
<keyword evidence="2" id="KW-0812">Transmembrane</keyword>
<dbReference type="WBParaSite" id="L893_g14812.t1">
    <property type="protein sequence ID" value="L893_g14812.t1"/>
    <property type="gene ID" value="L893_g14812"/>
</dbReference>
<evidence type="ECO:0000313" key="4">
    <source>
        <dbReference type="Proteomes" id="UP000095287"/>
    </source>
</evidence>
<name>A0A1I7YC39_9BILA</name>
<sequence length="121" mass="13724">MLSRRFWLVFFLALQATGAAAYYRRYDRYRYSSSSSSSITRPLDGDDWLIVLAISGAILFVINVVVIIFYWKRGYPMCTACQKERIYVIGSPTDGTPAVNEGSADQEQGRNKEQIPTVVVR</sequence>
<keyword evidence="3" id="KW-0732">Signal</keyword>
<organism evidence="4 5">
    <name type="scientific">Steinernema glaseri</name>
    <dbReference type="NCBI Taxonomy" id="37863"/>
    <lineage>
        <taxon>Eukaryota</taxon>
        <taxon>Metazoa</taxon>
        <taxon>Ecdysozoa</taxon>
        <taxon>Nematoda</taxon>
        <taxon>Chromadorea</taxon>
        <taxon>Rhabditida</taxon>
        <taxon>Tylenchina</taxon>
        <taxon>Panagrolaimomorpha</taxon>
        <taxon>Strongyloidoidea</taxon>
        <taxon>Steinernematidae</taxon>
        <taxon>Steinernema</taxon>
    </lineage>
</organism>
<protein>
    <submittedName>
        <fullName evidence="5">Movement protein</fullName>
    </submittedName>
</protein>
<accession>A0A1I7YC39</accession>
<evidence type="ECO:0000256" key="1">
    <source>
        <dbReference type="SAM" id="MobiDB-lite"/>
    </source>
</evidence>
<evidence type="ECO:0000256" key="2">
    <source>
        <dbReference type="SAM" id="Phobius"/>
    </source>
</evidence>
<reference evidence="5" key="1">
    <citation type="submission" date="2016-11" db="UniProtKB">
        <authorList>
            <consortium name="WormBaseParasite"/>
        </authorList>
    </citation>
    <scope>IDENTIFICATION</scope>
</reference>
<keyword evidence="2" id="KW-1133">Transmembrane helix</keyword>
<keyword evidence="2" id="KW-0472">Membrane</keyword>
<dbReference type="Proteomes" id="UP000095287">
    <property type="component" value="Unplaced"/>
</dbReference>
<proteinExistence type="predicted"/>
<dbReference type="AlphaFoldDB" id="A0A1I7YC39"/>
<feature type="chain" id="PRO_5009311973" evidence="3">
    <location>
        <begin position="22"/>
        <end position="121"/>
    </location>
</feature>
<feature type="region of interest" description="Disordered" evidence="1">
    <location>
        <begin position="97"/>
        <end position="121"/>
    </location>
</feature>
<feature type="signal peptide" evidence="3">
    <location>
        <begin position="1"/>
        <end position="21"/>
    </location>
</feature>